<sequence length="239" mass="27172">MSETRLFEKCRAYVTSSVDRQVGARHTIALPAITLSRQVGARGTSIAKLLVQHLEQDDPVKLPPWTLFDKNLIRRVLDDHQLPRHLEKFMSESHVNELQSTINEIVGLHPSMWELHEKMSSTVLRLLSQGHVIVVGRGACVVGAGMRNVLNVRLVGSVKQRLLHLQHLFDICEKTAADRMLADDRNRREYFKSHFGRNIEDPELYHLIINTDMLTEEEIVRTIAQAAMRHNQAPAALAV</sequence>
<name>A0A8J3GET1_9BACT</name>
<dbReference type="GO" id="GO:0016301">
    <property type="term" value="F:kinase activity"/>
    <property type="evidence" value="ECO:0007669"/>
    <property type="project" value="UniProtKB-KW"/>
</dbReference>
<dbReference type="AlphaFoldDB" id="A0A8J3GET1"/>
<proteinExistence type="predicted"/>
<dbReference type="SUPFAM" id="SSF52540">
    <property type="entry name" value="P-loop containing nucleoside triphosphate hydrolases"/>
    <property type="match status" value="1"/>
</dbReference>
<dbReference type="Proteomes" id="UP000642829">
    <property type="component" value="Unassembled WGS sequence"/>
</dbReference>
<reference evidence="1" key="1">
    <citation type="journal article" date="2014" name="Int. J. Syst. Evol. Microbiol.">
        <title>Complete genome sequence of Corynebacterium casei LMG S-19264T (=DSM 44701T), isolated from a smear-ripened cheese.</title>
        <authorList>
            <consortium name="US DOE Joint Genome Institute (JGI-PGF)"/>
            <person name="Walter F."/>
            <person name="Albersmeier A."/>
            <person name="Kalinowski J."/>
            <person name="Ruckert C."/>
        </authorList>
    </citation>
    <scope>NUCLEOTIDE SEQUENCE</scope>
    <source>
        <strain evidence="1">KCTC 12870</strain>
    </source>
</reference>
<organism evidence="1 2">
    <name type="scientific">Cerasicoccus arenae</name>
    <dbReference type="NCBI Taxonomy" id="424488"/>
    <lineage>
        <taxon>Bacteria</taxon>
        <taxon>Pseudomonadati</taxon>
        <taxon>Verrucomicrobiota</taxon>
        <taxon>Opitutia</taxon>
        <taxon>Puniceicoccales</taxon>
        <taxon>Cerasicoccaceae</taxon>
        <taxon>Cerasicoccus</taxon>
    </lineage>
</organism>
<keyword evidence="2" id="KW-1185">Reference proteome</keyword>
<comment type="caution">
    <text evidence="1">The sequence shown here is derived from an EMBL/GenBank/DDBJ whole genome shotgun (WGS) entry which is preliminary data.</text>
</comment>
<reference evidence="1" key="2">
    <citation type="submission" date="2020-09" db="EMBL/GenBank/DDBJ databases">
        <authorList>
            <person name="Sun Q."/>
            <person name="Kim S."/>
        </authorList>
    </citation>
    <scope>NUCLEOTIDE SEQUENCE</scope>
    <source>
        <strain evidence="1">KCTC 12870</strain>
    </source>
</reference>
<keyword evidence="1" id="KW-0418">Kinase</keyword>
<evidence type="ECO:0000313" key="1">
    <source>
        <dbReference type="EMBL" id="GHC11715.1"/>
    </source>
</evidence>
<dbReference type="Gene3D" id="3.40.50.300">
    <property type="entry name" value="P-loop containing nucleotide triphosphate hydrolases"/>
    <property type="match status" value="1"/>
</dbReference>
<gene>
    <name evidence="1" type="ORF">GCM10007047_31280</name>
</gene>
<dbReference type="EMBL" id="BMXG01000026">
    <property type="protein sequence ID" value="GHC11715.1"/>
    <property type="molecule type" value="Genomic_DNA"/>
</dbReference>
<keyword evidence="1" id="KW-0808">Transferase</keyword>
<evidence type="ECO:0000313" key="2">
    <source>
        <dbReference type="Proteomes" id="UP000642829"/>
    </source>
</evidence>
<dbReference type="Pfam" id="PF13189">
    <property type="entry name" value="Cytidylate_kin2"/>
    <property type="match status" value="1"/>
</dbReference>
<dbReference type="InterPro" id="IPR027417">
    <property type="entry name" value="P-loop_NTPase"/>
</dbReference>
<dbReference type="RefSeq" id="WP_189516963.1">
    <property type="nucleotide sequence ID" value="NZ_BMXG01000026.1"/>
</dbReference>
<protein>
    <submittedName>
        <fullName evidence="1">Cytidylate kinase</fullName>
    </submittedName>
</protein>
<accession>A0A8J3GET1</accession>